<dbReference type="OrthoDB" id="2966478at2"/>
<dbReference type="EMBL" id="LTAO01000012">
    <property type="protein sequence ID" value="KYG32421.1"/>
    <property type="molecule type" value="Genomic_DNA"/>
</dbReference>
<dbReference type="Pfam" id="PF19785">
    <property type="entry name" value="UPF0738"/>
    <property type="match status" value="1"/>
</dbReference>
<sequence>MSKLIVNQIKKQDNKAILILEHEVEEAIAIHLKDGERMLVDSDNQAFIYILEDTEQYFYLVLQHDLWLDLANILKEKTAVHIQLNEQIMIELKQIHHEFEFLLDNIKGNGNYAIEFEQNVVKSFT</sequence>
<dbReference type="STRING" id="519424.AZF04_06580"/>
<reference evidence="1" key="1">
    <citation type="submission" date="2016-02" db="EMBL/GenBank/DDBJ databases">
        <title>Genome sequence of Bacillus trypoxylicola KCTC 13244(T).</title>
        <authorList>
            <person name="Jeong H."/>
            <person name="Park S.-H."/>
            <person name="Choi S.-K."/>
        </authorList>
    </citation>
    <scope>NUCLEOTIDE SEQUENCE [LARGE SCALE GENOMIC DNA]</scope>
    <source>
        <strain evidence="1">KCTC 13244</strain>
    </source>
</reference>
<proteinExistence type="predicted"/>
<comment type="caution">
    <text evidence="1">The sequence shown here is derived from an EMBL/GenBank/DDBJ whole genome shotgun (WGS) entry which is preliminary data.</text>
</comment>
<dbReference type="InterPro" id="IPR020908">
    <property type="entry name" value="UPF0738"/>
</dbReference>
<name>A0A162EF31_9BACI</name>
<accession>A0A162EF31</accession>
<organism evidence="1 2">
    <name type="scientific">Alkalihalobacillus trypoxylicola</name>
    <dbReference type="NCBI Taxonomy" id="519424"/>
    <lineage>
        <taxon>Bacteria</taxon>
        <taxon>Bacillati</taxon>
        <taxon>Bacillota</taxon>
        <taxon>Bacilli</taxon>
        <taxon>Bacillales</taxon>
        <taxon>Bacillaceae</taxon>
        <taxon>Alkalihalobacillus</taxon>
    </lineage>
</organism>
<evidence type="ECO:0000313" key="2">
    <source>
        <dbReference type="Proteomes" id="UP000075806"/>
    </source>
</evidence>
<dbReference type="AlphaFoldDB" id="A0A162EF31"/>
<dbReference type="RefSeq" id="WP_061948680.1">
    <property type="nucleotide sequence ID" value="NZ_LTAO01000012.1"/>
</dbReference>
<protein>
    <submittedName>
        <fullName evidence="1">Uncharacterized protein</fullName>
    </submittedName>
</protein>
<gene>
    <name evidence="1" type="ORF">AZF04_06580</name>
</gene>
<keyword evidence="2" id="KW-1185">Reference proteome</keyword>
<evidence type="ECO:0000313" key="1">
    <source>
        <dbReference type="EMBL" id="KYG32421.1"/>
    </source>
</evidence>
<dbReference type="Proteomes" id="UP000075806">
    <property type="component" value="Unassembled WGS sequence"/>
</dbReference>